<dbReference type="SUPFAM" id="SSF48366">
    <property type="entry name" value="Ras GEF"/>
    <property type="match status" value="1"/>
</dbReference>
<name>A0ABM3YAI5_ERIEU</name>
<dbReference type="Gene3D" id="1.10.840.10">
    <property type="entry name" value="Ras guanine-nucleotide exchange factors catalytic domain"/>
    <property type="match status" value="1"/>
</dbReference>
<dbReference type="SMART" id="SM00147">
    <property type="entry name" value="RasGEF"/>
    <property type="match status" value="1"/>
</dbReference>
<dbReference type="PROSITE" id="PS50009">
    <property type="entry name" value="RASGEF_CAT"/>
    <property type="match status" value="1"/>
</dbReference>
<accession>A0ABM3YAI5</accession>
<dbReference type="InterPro" id="IPR051853">
    <property type="entry name" value="SH2-Ras-GEF_adapter"/>
</dbReference>
<dbReference type="Proteomes" id="UP001652624">
    <property type="component" value="Chromosome 11"/>
</dbReference>
<dbReference type="Pfam" id="PF00017">
    <property type="entry name" value="SH2"/>
    <property type="match status" value="1"/>
</dbReference>
<dbReference type="PROSITE" id="PS50001">
    <property type="entry name" value="SH2"/>
    <property type="match status" value="1"/>
</dbReference>
<dbReference type="SUPFAM" id="SSF55550">
    <property type="entry name" value="SH2 domain"/>
    <property type="match status" value="1"/>
</dbReference>
<keyword evidence="8" id="KW-1185">Reference proteome</keyword>
<evidence type="ECO:0000256" key="3">
    <source>
        <dbReference type="PROSITE-ProRule" id="PRU00168"/>
    </source>
</evidence>
<dbReference type="InterPro" id="IPR036964">
    <property type="entry name" value="RASGEF_cat_dom_sf"/>
</dbReference>
<evidence type="ECO:0000313" key="9">
    <source>
        <dbReference type="RefSeq" id="XP_060058082.1"/>
    </source>
</evidence>
<reference evidence="9" key="1">
    <citation type="submission" date="2025-08" db="UniProtKB">
        <authorList>
            <consortium name="RefSeq"/>
        </authorList>
    </citation>
    <scope>IDENTIFICATION</scope>
</reference>
<gene>
    <name evidence="9" type="primary">BCAR3</name>
</gene>
<dbReference type="SMART" id="SM00252">
    <property type="entry name" value="SH2"/>
    <property type="match status" value="1"/>
</dbReference>
<evidence type="ECO:0000313" key="8">
    <source>
        <dbReference type="Proteomes" id="UP001652624"/>
    </source>
</evidence>
<dbReference type="InterPro" id="IPR001895">
    <property type="entry name" value="RASGEF_cat_dom"/>
</dbReference>
<evidence type="ECO:0000259" key="6">
    <source>
        <dbReference type="PROSITE" id="PS50001"/>
    </source>
</evidence>
<dbReference type="InterPro" id="IPR044102">
    <property type="entry name" value="SH2_SHEP1/BCAR3/NSP1"/>
</dbReference>
<feature type="domain" description="SH2" evidence="6">
    <location>
        <begin position="346"/>
        <end position="445"/>
    </location>
</feature>
<evidence type="ECO:0000259" key="7">
    <source>
        <dbReference type="PROSITE" id="PS50009"/>
    </source>
</evidence>
<evidence type="ECO:0000256" key="1">
    <source>
        <dbReference type="ARBA" id="ARBA00022658"/>
    </source>
</evidence>
<dbReference type="Gene3D" id="3.30.505.10">
    <property type="entry name" value="SH2 domain"/>
    <property type="match status" value="1"/>
</dbReference>
<sequence length="1013" mass="113209">MDFRGEASIRWEPAPSSPLPAAAWAAATRESARGAAGARVCGRGRGARAGGGREASPAAAPGRLSIALCCAGGRCHPRPTTGVFWVRVILHQNAPWDTHTPRPPAPFAKGNLKKKTMWLLCYGRCKTKPQAPLPLSESCFASLTRCGHAPFGPVYCPPLHRSRVSHYPPQSSTRFLPSPHPPAAKQSLRIMAAGKFASLPRNMPVNHQFPLASSMDLLSSKSPLAERRADAYQDVSIHGTLPRKKKGPPPIRSCDSFGHVGTLPHSRSPRHNSPLTQDVIQEHSPQDWKADTFTFRDQQFLDPTLEYVKFSKEKERHMMDRTPERLKKELEEELQLSSEDLRSHAWYHGRIPRQVSENLVQRDGDFLVRDSLSSPGNFVLTCQWKNLAQHFKINRTVLRLSEVYSRVKYQFEMESFDSIPGLVRCYVGNRKPISQQSGAIIFQPINRTVPLRCLEERYGTSPGRAREGSLTESRLDVTKRLSLTMREQNASRGNLLRNKEKSGSQPACLDLMQDRRALSLKAHQSESYLPIGCKLPPQSPNVDTSPCPNSPVFRTGSEPTLSPAVVRRVSSDARAGEALRGSDSQLCPKPPPKPCKAPFLKTPLSSSPWLNSEANYCELSPAFAASCDMGARPPFCAQDSYVELLTSKQKGGPGPRNSGTNYLILDDDDGERPGGLPSALQRSKEQEDKDEFVPPLLENVSSFRPNDFESKLLLPENKPLETAMLKHAKELFTNNDPKVIAQHMLSIDCQVIRILEVSEEMRRNMGVSSGLELITLPYGHQLRLDIIERHHTLAIGIAVDILGCTGTLEERAATLNRIIQVAVELKDAMGDLYSFSAIMKALEMPQITRLEKTWTALRHQYTHTAILYEKQLKPFSKVLHEGKESTYVLPNNVSVPLLIPFVILMERQGVTFEGTDMWEKNDQSCEILLNHLVTARHMAEAADSYQKNAERILEGFQPDEEMSEILRTEFQMRLLWGSKGAQVQQAERYEKFSQILTVLSRKLEPPPVKQAEL</sequence>
<keyword evidence="2 4" id="KW-0727">SH2 domain</keyword>
<dbReference type="InterPro" id="IPR000980">
    <property type="entry name" value="SH2"/>
</dbReference>
<evidence type="ECO:0000256" key="2">
    <source>
        <dbReference type="ARBA" id="ARBA00022999"/>
    </source>
</evidence>
<evidence type="ECO:0000256" key="4">
    <source>
        <dbReference type="PROSITE-ProRule" id="PRU00191"/>
    </source>
</evidence>
<dbReference type="PANTHER" id="PTHR14247">
    <property type="entry name" value="BREAST CANCER ANTI-ESTROGEN RESISTANCE PROTEIN 3 HOMOLOG-LIKE PROTEIN"/>
    <property type="match status" value="1"/>
</dbReference>
<dbReference type="GeneID" id="103124608"/>
<feature type="region of interest" description="Disordered" evidence="5">
    <location>
        <begin position="235"/>
        <end position="275"/>
    </location>
</feature>
<evidence type="ECO:0000256" key="5">
    <source>
        <dbReference type="SAM" id="MobiDB-lite"/>
    </source>
</evidence>
<feature type="region of interest" description="Disordered" evidence="5">
    <location>
        <begin position="571"/>
        <end position="590"/>
    </location>
</feature>
<feature type="region of interest" description="Disordered" evidence="5">
    <location>
        <begin position="647"/>
        <end position="690"/>
    </location>
</feature>
<organism evidence="8 9">
    <name type="scientific">Erinaceus europaeus</name>
    <name type="common">Western European hedgehog</name>
    <dbReference type="NCBI Taxonomy" id="9365"/>
    <lineage>
        <taxon>Eukaryota</taxon>
        <taxon>Metazoa</taxon>
        <taxon>Chordata</taxon>
        <taxon>Craniata</taxon>
        <taxon>Vertebrata</taxon>
        <taxon>Euteleostomi</taxon>
        <taxon>Mammalia</taxon>
        <taxon>Eutheria</taxon>
        <taxon>Laurasiatheria</taxon>
        <taxon>Eulipotyphla</taxon>
        <taxon>Erinaceidae</taxon>
        <taxon>Erinaceinae</taxon>
        <taxon>Erinaceus</taxon>
    </lineage>
</organism>
<dbReference type="RefSeq" id="XP_060058082.1">
    <property type="nucleotide sequence ID" value="XM_060202099.1"/>
</dbReference>
<dbReference type="InterPro" id="IPR036860">
    <property type="entry name" value="SH2_dom_sf"/>
</dbReference>
<dbReference type="PANTHER" id="PTHR14247:SF10">
    <property type="entry name" value="BREAST CANCER ANTI-ESTROGEN RESISTANCE PROTEIN 3"/>
    <property type="match status" value="1"/>
</dbReference>
<feature type="domain" description="Ras-GEF" evidence="7">
    <location>
        <begin position="736"/>
        <end position="1006"/>
    </location>
</feature>
<dbReference type="InterPro" id="IPR023578">
    <property type="entry name" value="Ras_GEF_dom_sf"/>
</dbReference>
<proteinExistence type="predicted"/>
<keyword evidence="1 3" id="KW-0344">Guanine-nucleotide releasing factor</keyword>
<dbReference type="Pfam" id="PF00617">
    <property type="entry name" value="RasGEF"/>
    <property type="match status" value="1"/>
</dbReference>
<protein>
    <submittedName>
        <fullName evidence="9">Breast cancer anti-estrogen resistance protein 3 isoform X1</fullName>
    </submittedName>
</protein>
<dbReference type="CDD" id="cd10337">
    <property type="entry name" value="SH2_BCAR3"/>
    <property type="match status" value="1"/>
</dbReference>